<reference evidence="5" key="2">
    <citation type="submission" date="2020-05" db="EMBL/GenBank/DDBJ databases">
        <title>Classification of alakaliphilic streptomycetes isolated from an alkaline soil next to Lonar Crater, India and a proposal for the recognition of Streptomyces alkaliterrae sp. nov.</title>
        <authorList>
            <person name="Golinska P."/>
        </authorList>
    </citation>
    <scope>NUCLEOTIDE SEQUENCE [LARGE SCALE GENOMIC DNA]</scope>
    <source>
        <strain evidence="5">OF8</strain>
    </source>
</reference>
<reference evidence="2" key="3">
    <citation type="journal article" name="Syst. Appl. Microbiol.">
        <title>Streptomyces alkaliterrae sp. nov., isolated from an alkaline soil, and emended descriptions of Streptomyces alkaliphilus, Streptomyces calidiresistens and Streptomyces durbertensis.</title>
        <authorList>
            <person name="Swiecimska M."/>
            <person name="Golinska P."/>
            <person name="Nouioui I."/>
            <person name="Wypij M."/>
            <person name="Rai M."/>
            <person name="Sangal V."/>
            <person name="Goodfellow M."/>
        </authorList>
    </citation>
    <scope>NUCLEOTIDE SEQUENCE</scope>
    <source>
        <strain evidence="2">OF8</strain>
    </source>
</reference>
<feature type="compositionally biased region" description="Gly residues" evidence="1">
    <location>
        <begin position="394"/>
        <end position="408"/>
    </location>
</feature>
<feature type="region of interest" description="Disordered" evidence="1">
    <location>
        <begin position="213"/>
        <end position="321"/>
    </location>
</feature>
<evidence type="ECO:0000256" key="1">
    <source>
        <dbReference type="SAM" id="MobiDB-lite"/>
    </source>
</evidence>
<feature type="compositionally biased region" description="Gly residues" evidence="1">
    <location>
        <begin position="442"/>
        <end position="457"/>
    </location>
</feature>
<dbReference type="Proteomes" id="UP000517765">
    <property type="component" value="Unassembled WGS sequence"/>
</dbReference>
<feature type="compositionally biased region" description="Basic and acidic residues" evidence="1">
    <location>
        <begin position="221"/>
        <end position="231"/>
    </location>
</feature>
<keyword evidence="4" id="KW-1185">Reference proteome</keyword>
<sequence length="498" mass="48820">MAGKDTALPGGSQHEYTFIPPQQCFNEKHTTDFANLDVSTMKAMVGAANPTEVSNVAKGWEDLCILLVGSSSAGSAAGGIVKDFTTAVNKVLNDWQGDAADKFRKEAKKIEKKLTDASEYARYTYIAMDGVGTVLKDIKAKVESMEEPSAAASAGDKLGDGGTRDDSGLKRDLAAGMSTEEALQRNHGSLSLKKEWQLEVAVYMERLGSAYNSQAKAMGSWRRDDKPRDGNDEYPGNPGGITPVPPVLPPGGAAVKPAGLGPGATGPKGPGFTPPSGIGSQRPDGITGGVGTNKPGTGINGPGGVNSPISQVGTGLNGVSPNSTGLGGGGAGLSGAGLGGGVGAAGTGAGASGIGAMPGGIGGAARGAGSRVAGAGGRAGGAGRMGGMPGMGGAGAGAGGAGKGGSGRGALAKQRGGVVGAAGKSGSGAQGGSGLHRSRGGSQAGKGGTGRGAGMMGAPGARGAAGNEDKNRKDRPDYLVEDEETWATKRNVAPRVIE</sequence>
<evidence type="ECO:0000313" key="3">
    <source>
        <dbReference type="EMBL" id="MQS03775.1"/>
    </source>
</evidence>
<feature type="compositionally biased region" description="Gly residues" evidence="1">
    <location>
        <begin position="260"/>
        <end position="269"/>
    </location>
</feature>
<evidence type="ECO:0008006" key="6">
    <source>
        <dbReference type="Google" id="ProtNLM"/>
    </source>
</evidence>
<feature type="compositionally biased region" description="Gly residues" evidence="1">
    <location>
        <begin position="417"/>
        <end position="434"/>
    </location>
</feature>
<feature type="compositionally biased region" description="Low complexity" evidence="1">
    <location>
        <begin position="250"/>
        <end position="259"/>
    </location>
</feature>
<dbReference type="Proteomes" id="UP000320857">
    <property type="component" value="Unassembled WGS sequence"/>
</dbReference>
<dbReference type="EMBL" id="JABJXA010000025">
    <property type="protein sequence ID" value="MBB1258476.1"/>
    <property type="molecule type" value="Genomic_DNA"/>
</dbReference>
<evidence type="ECO:0000313" key="2">
    <source>
        <dbReference type="EMBL" id="MBB1258476.1"/>
    </source>
</evidence>
<gene>
    <name evidence="3" type="ORF">FNX44_018235</name>
    <name evidence="2" type="ORF">H3147_06470</name>
</gene>
<feature type="region of interest" description="Disordered" evidence="1">
    <location>
        <begin position="394"/>
        <end position="480"/>
    </location>
</feature>
<feature type="compositionally biased region" description="Basic and acidic residues" evidence="1">
    <location>
        <begin position="157"/>
        <end position="170"/>
    </location>
</feature>
<dbReference type="EMBL" id="VJYK02000202">
    <property type="protein sequence ID" value="MQS03775.1"/>
    <property type="molecule type" value="Genomic_DNA"/>
</dbReference>
<comment type="caution">
    <text evidence="3">The sequence shown here is derived from an EMBL/GenBank/DDBJ whole genome shotgun (WGS) entry which is preliminary data.</text>
</comment>
<feature type="region of interest" description="Disordered" evidence="1">
    <location>
        <begin position="148"/>
        <end position="170"/>
    </location>
</feature>
<dbReference type="RefSeq" id="WP_143649341.1">
    <property type="nucleotide sequence ID" value="NZ_JABJXA010000025.1"/>
</dbReference>
<evidence type="ECO:0000313" key="4">
    <source>
        <dbReference type="Proteomes" id="UP000320857"/>
    </source>
</evidence>
<protein>
    <recommendedName>
        <fullName evidence="6">WXG100 family type VII secretion target</fullName>
    </recommendedName>
</protein>
<dbReference type="OrthoDB" id="3872984at2"/>
<evidence type="ECO:0000313" key="5">
    <source>
        <dbReference type="Proteomes" id="UP000517765"/>
    </source>
</evidence>
<name>A0A5P0YTZ7_9ACTN</name>
<dbReference type="AlphaFoldDB" id="A0A5P0YTZ7"/>
<organism evidence="3 4">
    <name type="scientific">Streptomyces alkaliterrae</name>
    <dbReference type="NCBI Taxonomy" id="2213162"/>
    <lineage>
        <taxon>Bacteria</taxon>
        <taxon>Bacillati</taxon>
        <taxon>Actinomycetota</taxon>
        <taxon>Actinomycetes</taxon>
        <taxon>Kitasatosporales</taxon>
        <taxon>Streptomycetaceae</taxon>
        <taxon>Streptomyces</taxon>
    </lineage>
</organism>
<proteinExistence type="predicted"/>
<accession>A0A5P0YTZ7</accession>
<feature type="compositionally biased region" description="Basic and acidic residues" evidence="1">
    <location>
        <begin position="467"/>
        <end position="478"/>
    </location>
</feature>
<feature type="compositionally biased region" description="Polar residues" evidence="1">
    <location>
        <begin position="307"/>
        <end position="321"/>
    </location>
</feature>
<reference evidence="3 4" key="1">
    <citation type="submission" date="2019-10" db="EMBL/GenBank/DDBJ databases">
        <title>Streptomyces sp. nov., a novel actinobacterium isolated from alkaline environment.</title>
        <authorList>
            <person name="Golinska P."/>
        </authorList>
    </citation>
    <scope>NUCLEOTIDE SEQUENCE [LARGE SCALE GENOMIC DNA]</scope>
    <source>
        <strain evidence="3 4">OF1</strain>
    </source>
</reference>